<dbReference type="Proteomes" id="UP000440578">
    <property type="component" value="Unassembled WGS sequence"/>
</dbReference>
<dbReference type="EMBL" id="VIIS01000161">
    <property type="protein sequence ID" value="KAF0312547.1"/>
    <property type="molecule type" value="Genomic_DNA"/>
</dbReference>
<gene>
    <name evidence="3" type="ORF">FJT64_016697</name>
</gene>
<feature type="region of interest" description="Disordered" evidence="2">
    <location>
        <begin position="79"/>
        <end position="102"/>
    </location>
</feature>
<protein>
    <submittedName>
        <fullName evidence="3">Uncharacterized protein</fullName>
    </submittedName>
</protein>
<keyword evidence="4" id="KW-1185">Reference proteome</keyword>
<dbReference type="AlphaFoldDB" id="A0A6A4WZP3"/>
<name>A0A6A4WZP3_AMPAM</name>
<organism evidence="3 4">
    <name type="scientific">Amphibalanus amphitrite</name>
    <name type="common">Striped barnacle</name>
    <name type="synonym">Balanus amphitrite</name>
    <dbReference type="NCBI Taxonomy" id="1232801"/>
    <lineage>
        <taxon>Eukaryota</taxon>
        <taxon>Metazoa</taxon>
        <taxon>Ecdysozoa</taxon>
        <taxon>Arthropoda</taxon>
        <taxon>Crustacea</taxon>
        <taxon>Multicrustacea</taxon>
        <taxon>Cirripedia</taxon>
        <taxon>Thoracica</taxon>
        <taxon>Thoracicalcarea</taxon>
        <taxon>Balanomorpha</taxon>
        <taxon>Balanoidea</taxon>
        <taxon>Balanidae</taxon>
        <taxon>Amphibalaninae</taxon>
        <taxon>Amphibalanus</taxon>
    </lineage>
</organism>
<accession>A0A6A4WZP3</accession>
<dbReference type="OrthoDB" id="6388996at2759"/>
<comment type="caution">
    <text evidence="3">The sequence shown here is derived from an EMBL/GenBank/DDBJ whole genome shotgun (WGS) entry which is preliminary data.</text>
</comment>
<proteinExistence type="predicted"/>
<feature type="coiled-coil region" evidence="1">
    <location>
        <begin position="14"/>
        <end position="74"/>
    </location>
</feature>
<evidence type="ECO:0000313" key="4">
    <source>
        <dbReference type="Proteomes" id="UP000440578"/>
    </source>
</evidence>
<sequence>MSCRYKGKKSPNDFARLHQKLAKIEKDLQDAASNVTRADPRDEEMSVDTMLREKRSMEERLDQMQSELERLECYAADGTSDYGREPFRTSSPGELAKPRSRPAKEIRSMLEQERERMEQMEQENGDLRETIQRLELDLSNLPVGDCGMMREASVQITQLLQTLNEDMVKAPELCTRLRMAAQQIIDVEKRCANERGARSMDQQEVQFLRNENQRLREVAFRANLSAFQATVSVPQAQMMGMPMYGMPGQMQPGMAPGMGMGMGIGAAPSYIDPYAGGFGAQSMGATQQPRKSVFQRVFGKKESVDPGPATLQFQDGSTVQFDPAMTMQQQRLSMALQEPAEDGTKRLAMLNQDKRRGCCPR</sequence>
<evidence type="ECO:0000256" key="1">
    <source>
        <dbReference type="SAM" id="Coils"/>
    </source>
</evidence>
<feature type="coiled-coil region" evidence="1">
    <location>
        <begin position="103"/>
        <end position="137"/>
    </location>
</feature>
<reference evidence="3 4" key="1">
    <citation type="submission" date="2019-07" db="EMBL/GenBank/DDBJ databases">
        <title>Draft genome assembly of a fouling barnacle, Amphibalanus amphitrite (Darwin, 1854): The first reference genome for Thecostraca.</title>
        <authorList>
            <person name="Kim W."/>
        </authorList>
    </citation>
    <scope>NUCLEOTIDE SEQUENCE [LARGE SCALE GENOMIC DNA]</scope>
    <source>
        <strain evidence="3">SNU_AA5</strain>
        <tissue evidence="3">Soma without cirri and trophi</tissue>
    </source>
</reference>
<evidence type="ECO:0000256" key="2">
    <source>
        <dbReference type="SAM" id="MobiDB-lite"/>
    </source>
</evidence>
<keyword evidence="1" id="KW-0175">Coiled coil</keyword>
<evidence type="ECO:0000313" key="3">
    <source>
        <dbReference type="EMBL" id="KAF0312547.1"/>
    </source>
</evidence>